<keyword evidence="2" id="KW-1185">Reference proteome</keyword>
<evidence type="ECO:0000313" key="1">
    <source>
        <dbReference type="EMBL" id="KAG8087318.1"/>
    </source>
</evidence>
<proteinExistence type="predicted"/>
<organism evidence="1 2">
    <name type="scientific">Zizania palustris</name>
    <name type="common">Northern wild rice</name>
    <dbReference type="NCBI Taxonomy" id="103762"/>
    <lineage>
        <taxon>Eukaryota</taxon>
        <taxon>Viridiplantae</taxon>
        <taxon>Streptophyta</taxon>
        <taxon>Embryophyta</taxon>
        <taxon>Tracheophyta</taxon>
        <taxon>Spermatophyta</taxon>
        <taxon>Magnoliopsida</taxon>
        <taxon>Liliopsida</taxon>
        <taxon>Poales</taxon>
        <taxon>Poaceae</taxon>
        <taxon>BOP clade</taxon>
        <taxon>Oryzoideae</taxon>
        <taxon>Oryzeae</taxon>
        <taxon>Zizaniinae</taxon>
        <taxon>Zizania</taxon>
    </lineage>
</organism>
<sequence length="85" mass="9321">MAATASSDRASECPHLAQRLSPPLICHTFKGMLSDNGEVTATTACCSRPTHTTRRSTRARRMEMVVAPPLMMQIWLSSWNGSCLV</sequence>
<dbReference type="AlphaFoldDB" id="A0A8J5WES9"/>
<evidence type="ECO:0000313" key="2">
    <source>
        <dbReference type="Proteomes" id="UP000729402"/>
    </source>
</evidence>
<reference evidence="1" key="1">
    <citation type="journal article" date="2021" name="bioRxiv">
        <title>Whole Genome Assembly and Annotation of Northern Wild Rice, Zizania palustris L., Supports a Whole Genome Duplication in the Zizania Genus.</title>
        <authorList>
            <person name="Haas M."/>
            <person name="Kono T."/>
            <person name="Macchietto M."/>
            <person name="Millas R."/>
            <person name="McGilp L."/>
            <person name="Shao M."/>
            <person name="Duquette J."/>
            <person name="Hirsch C.N."/>
            <person name="Kimball J."/>
        </authorList>
    </citation>
    <scope>NUCLEOTIDE SEQUENCE</scope>
    <source>
        <tissue evidence="1">Fresh leaf tissue</tissue>
    </source>
</reference>
<name>A0A8J5WES9_ZIZPA</name>
<comment type="caution">
    <text evidence="1">The sequence shown here is derived from an EMBL/GenBank/DDBJ whole genome shotgun (WGS) entry which is preliminary data.</text>
</comment>
<protein>
    <submittedName>
        <fullName evidence="1">Uncharacterized protein</fullName>
    </submittedName>
</protein>
<reference evidence="1" key="2">
    <citation type="submission" date="2021-02" db="EMBL/GenBank/DDBJ databases">
        <authorList>
            <person name="Kimball J.A."/>
            <person name="Haas M.W."/>
            <person name="Macchietto M."/>
            <person name="Kono T."/>
            <person name="Duquette J."/>
            <person name="Shao M."/>
        </authorList>
    </citation>
    <scope>NUCLEOTIDE SEQUENCE</scope>
    <source>
        <tissue evidence="1">Fresh leaf tissue</tissue>
    </source>
</reference>
<accession>A0A8J5WES9</accession>
<dbReference type="EMBL" id="JAAALK010000082">
    <property type="protein sequence ID" value="KAG8087318.1"/>
    <property type="molecule type" value="Genomic_DNA"/>
</dbReference>
<gene>
    <name evidence="1" type="ORF">GUJ93_ZPchr0010g8648</name>
</gene>
<dbReference type="Proteomes" id="UP000729402">
    <property type="component" value="Unassembled WGS sequence"/>
</dbReference>